<proteinExistence type="predicted"/>
<dbReference type="RefSeq" id="WP_115545029.1">
    <property type="nucleotide sequence ID" value="NZ_NMUR01000062.1"/>
</dbReference>
<organism evidence="1 2">
    <name type="scientific">Aeromonas veronii</name>
    <dbReference type="NCBI Taxonomy" id="654"/>
    <lineage>
        <taxon>Bacteria</taxon>
        <taxon>Pseudomonadati</taxon>
        <taxon>Pseudomonadota</taxon>
        <taxon>Gammaproteobacteria</taxon>
        <taxon>Aeromonadales</taxon>
        <taxon>Aeromonadaceae</taxon>
        <taxon>Aeromonas</taxon>
    </lineage>
</organism>
<accession>A0ABY3MH88</accession>
<sequence>MKNIFLSFIGIRGWDMEKLDKSYFDKEKEFIWQRLSELTQELNGKANSEELKALEMSVPESLKDAAQSSK</sequence>
<keyword evidence="2" id="KW-1185">Reference proteome</keyword>
<reference evidence="1 2" key="1">
    <citation type="submission" date="2017-08" db="EMBL/GenBank/DDBJ databases">
        <title>Aeromonas veronii bv sobria strain NS22 whole genome sequencing.</title>
        <authorList>
            <person name="Katharios P."/>
            <person name="Ha V.Q."/>
            <person name="Smyrli M."/>
        </authorList>
    </citation>
    <scope>NUCLEOTIDE SEQUENCE [LARGE SCALE GENOMIC DNA]</scope>
    <source>
        <strain evidence="1 2">NS22</strain>
    </source>
</reference>
<protein>
    <submittedName>
        <fullName evidence="1">Uncharacterized protein</fullName>
    </submittedName>
</protein>
<evidence type="ECO:0000313" key="2">
    <source>
        <dbReference type="Proteomes" id="UP000323129"/>
    </source>
</evidence>
<evidence type="ECO:0000313" key="1">
    <source>
        <dbReference type="EMBL" id="TYD41260.1"/>
    </source>
</evidence>
<dbReference type="EMBL" id="NQMC01000073">
    <property type="protein sequence ID" value="TYD41260.1"/>
    <property type="molecule type" value="Genomic_DNA"/>
</dbReference>
<dbReference type="Proteomes" id="UP000323129">
    <property type="component" value="Unassembled WGS sequence"/>
</dbReference>
<comment type="caution">
    <text evidence="1">The sequence shown here is derived from an EMBL/GenBank/DDBJ whole genome shotgun (WGS) entry which is preliminary data.</text>
</comment>
<name>A0ABY3MH88_AERVE</name>
<gene>
    <name evidence="1" type="ORF">CJF24_18720</name>
</gene>